<comment type="catalytic activity">
    <reaction evidence="1 10">
        <text>[protein]-peptidylproline (omega=180) = [protein]-peptidylproline (omega=0)</text>
        <dbReference type="Rhea" id="RHEA:16237"/>
        <dbReference type="Rhea" id="RHEA-COMP:10747"/>
        <dbReference type="Rhea" id="RHEA-COMP:10748"/>
        <dbReference type="ChEBI" id="CHEBI:83833"/>
        <dbReference type="ChEBI" id="CHEBI:83834"/>
        <dbReference type="EC" id="5.2.1.8"/>
    </reaction>
</comment>
<dbReference type="SUPFAM" id="SSF54534">
    <property type="entry name" value="FKBP-like"/>
    <property type="match status" value="1"/>
</dbReference>
<evidence type="ECO:0000256" key="12">
    <source>
        <dbReference type="SAM" id="SignalP"/>
    </source>
</evidence>
<keyword evidence="8" id="KW-0325">Glycoprotein</keyword>
<evidence type="ECO:0000256" key="8">
    <source>
        <dbReference type="ARBA" id="ARBA00023180"/>
    </source>
</evidence>
<evidence type="ECO:0000256" key="2">
    <source>
        <dbReference type="ARBA" id="ARBA00013194"/>
    </source>
</evidence>
<dbReference type="GO" id="GO:0005509">
    <property type="term" value="F:calcium ion binding"/>
    <property type="evidence" value="ECO:0007669"/>
    <property type="project" value="InterPro"/>
</dbReference>
<evidence type="ECO:0000256" key="1">
    <source>
        <dbReference type="ARBA" id="ARBA00000971"/>
    </source>
</evidence>
<feature type="domain" description="EF-hand" evidence="14">
    <location>
        <begin position="145"/>
        <end position="173"/>
    </location>
</feature>
<evidence type="ECO:0000313" key="15">
    <source>
        <dbReference type="EMBL" id="CAE0669606.1"/>
    </source>
</evidence>
<dbReference type="AlphaFoldDB" id="A0A7S3Z2C5"/>
<sequence length="208" mass="22030">MKLMLALASGFAMMMGASAMETKVNVYEGPTECEDADKIKSGSYVSIHYTGKIDESSAAGEGGSEFDSSRSRGDPFSFRAGEGQVIKGWDEGLVGLCKGAKATLVIPPAEGYGERGAGGAIPGGATLNFDVEVMGVSDQAPPEPNLFEELDTDTDGKLSKAEVLVYFEKYGDGKIPEGMWEHEDADSDGFISWEEFSGPKGESAKDEL</sequence>
<dbReference type="GO" id="GO:0003755">
    <property type="term" value="F:peptidyl-prolyl cis-trans isomerase activity"/>
    <property type="evidence" value="ECO:0007669"/>
    <property type="project" value="UniProtKB-KW"/>
</dbReference>
<dbReference type="Gene3D" id="1.10.238.10">
    <property type="entry name" value="EF-hand"/>
    <property type="match status" value="1"/>
</dbReference>
<dbReference type="GO" id="GO:0005783">
    <property type="term" value="C:endoplasmic reticulum"/>
    <property type="evidence" value="ECO:0007669"/>
    <property type="project" value="UniProtKB-ARBA"/>
</dbReference>
<feature type="region of interest" description="Disordered" evidence="11">
    <location>
        <begin position="186"/>
        <end position="208"/>
    </location>
</feature>
<name>A0A7S3Z2C5_9EUKA</name>
<dbReference type="PROSITE" id="PS50059">
    <property type="entry name" value="FKBP_PPIASE"/>
    <property type="match status" value="1"/>
</dbReference>
<evidence type="ECO:0000256" key="3">
    <source>
        <dbReference type="ARBA" id="ARBA00022729"/>
    </source>
</evidence>
<evidence type="ECO:0000256" key="7">
    <source>
        <dbReference type="ARBA" id="ARBA00023110"/>
    </source>
</evidence>
<keyword evidence="6" id="KW-0106">Calcium</keyword>
<accession>A0A7S3Z2C5</accession>
<gene>
    <name evidence="15" type="ORF">LGLO00237_LOCUS21235</name>
</gene>
<evidence type="ECO:0000256" key="5">
    <source>
        <dbReference type="ARBA" id="ARBA00022824"/>
    </source>
</evidence>
<dbReference type="SUPFAM" id="SSF47473">
    <property type="entry name" value="EF-hand"/>
    <property type="match status" value="1"/>
</dbReference>
<evidence type="ECO:0000259" key="13">
    <source>
        <dbReference type="PROSITE" id="PS50059"/>
    </source>
</evidence>
<dbReference type="Pfam" id="PF13499">
    <property type="entry name" value="EF-hand_7"/>
    <property type="match status" value="1"/>
</dbReference>
<dbReference type="PANTHER" id="PTHR46222">
    <property type="entry name" value="PEPTIDYL-PROLYL CIS-TRANS ISOMERASE FKBP7/14"/>
    <property type="match status" value="1"/>
</dbReference>
<dbReference type="PROSITE" id="PS00018">
    <property type="entry name" value="EF_HAND_1"/>
    <property type="match status" value="2"/>
</dbReference>
<keyword evidence="9 10" id="KW-0413">Isomerase</keyword>
<evidence type="ECO:0000256" key="9">
    <source>
        <dbReference type="ARBA" id="ARBA00023235"/>
    </source>
</evidence>
<evidence type="ECO:0000256" key="6">
    <source>
        <dbReference type="ARBA" id="ARBA00022837"/>
    </source>
</evidence>
<dbReference type="InterPro" id="IPR011992">
    <property type="entry name" value="EF-hand-dom_pair"/>
</dbReference>
<keyword evidence="7 10" id="KW-0697">Rotamase</keyword>
<dbReference type="PANTHER" id="PTHR46222:SF3">
    <property type="entry name" value="PEPTIDYLPROLYL ISOMERASE"/>
    <property type="match status" value="1"/>
</dbReference>
<keyword evidence="3 12" id="KW-0732">Signal</keyword>
<feature type="chain" id="PRO_5030917355" description="peptidylprolyl isomerase" evidence="12">
    <location>
        <begin position="20"/>
        <end position="208"/>
    </location>
</feature>
<dbReference type="InterPro" id="IPR046357">
    <property type="entry name" value="PPIase_dom_sf"/>
</dbReference>
<dbReference type="Gene3D" id="3.10.50.40">
    <property type="match status" value="1"/>
</dbReference>
<protein>
    <recommendedName>
        <fullName evidence="2 10">peptidylprolyl isomerase</fullName>
        <ecNumber evidence="2 10">5.2.1.8</ecNumber>
    </recommendedName>
</protein>
<dbReference type="EMBL" id="HBIV01029752">
    <property type="protein sequence ID" value="CAE0669606.1"/>
    <property type="molecule type" value="Transcribed_RNA"/>
</dbReference>
<dbReference type="InterPro" id="IPR018247">
    <property type="entry name" value="EF_Hand_1_Ca_BS"/>
</dbReference>
<dbReference type="EC" id="5.2.1.8" evidence="2 10"/>
<feature type="signal peptide" evidence="12">
    <location>
        <begin position="1"/>
        <end position="19"/>
    </location>
</feature>
<dbReference type="FunFam" id="3.10.50.40:FF:000006">
    <property type="entry name" value="Peptidyl-prolyl cis-trans isomerase"/>
    <property type="match status" value="1"/>
</dbReference>
<keyword evidence="4" id="KW-0677">Repeat</keyword>
<evidence type="ECO:0000256" key="11">
    <source>
        <dbReference type="SAM" id="MobiDB-lite"/>
    </source>
</evidence>
<organism evidence="15">
    <name type="scientific">Lotharella globosa</name>
    <dbReference type="NCBI Taxonomy" id="91324"/>
    <lineage>
        <taxon>Eukaryota</taxon>
        <taxon>Sar</taxon>
        <taxon>Rhizaria</taxon>
        <taxon>Cercozoa</taxon>
        <taxon>Chlorarachniophyceae</taxon>
        <taxon>Lotharella</taxon>
    </lineage>
</organism>
<evidence type="ECO:0000256" key="10">
    <source>
        <dbReference type="PROSITE-ProRule" id="PRU00277"/>
    </source>
</evidence>
<dbReference type="Pfam" id="PF00254">
    <property type="entry name" value="FKBP_C"/>
    <property type="match status" value="1"/>
</dbReference>
<reference evidence="15" key="1">
    <citation type="submission" date="2021-01" db="EMBL/GenBank/DDBJ databases">
        <authorList>
            <person name="Corre E."/>
            <person name="Pelletier E."/>
            <person name="Niang G."/>
            <person name="Scheremetjew M."/>
            <person name="Finn R."/>
            <person name="Kale V."/>
            <person name="Holt S."/>
            <person name="Cochrane G."/>
            <person name="Meng A."/>
            <person name="Brown T."/>
            <person name="Cohen L."/>
        </authorList>
    </citation>
    <scope>NUCLEOTIDE SEQUENCE</scope>
    <source>
        <strain evidence="15">CCCM811</strain>
    </source>
</reference>
<evidence type="ECO:0000256" key="4">
    <source>
        <dbReference type="ARBA" id="ARBA00022737"/>
    </source>
</evidence>
<evidence type="ECO:0000259" key="14">
    <source>
        <dbReference type="PROSITE" id="PS50222"/>
    </source>
</evidence>
<dbReference type="InterPro" id="IPR001179">
    <property type="entry name" value="PPIase_FKBP_dom"/>
</dbReference>
<keyword evidence="5" id="KW-0256">Endoplasmic reticulum</keyword>
<feature type="domain" description="PPIase FKBP-type" evidence="13">
    <location>
        <begin position="42"/>
        <end position="137"/>
    </location>
</feature>
<proteinExistence type="predicted"/>
<dbReference type="InterPro" id="IPR052273">
    <property type="entry name" value="PPIase_FKBP"/>
</dbReference>
<dbReference type="InterPro" id="IPR002048">
    <property type="entry name" value="EF_hand_dom"/>
</dbReference>
<dbReference type="PROSITE" id="PS50222">
    <property type="entry name" value="EF_HAND_2"/>
    <property type="match status" value="1"/>
</dbReference>